<proteinExistence type="predicted"/>
<dbReference type="EMBL" id="CADCXV010000703">
    <property type="protein sequence ID" value="CAB0033262.1"/>
    <property type="molecule type" value="Genomic_DNA"/>
</dbReference>
<name>A0A6H5IEP7_9HYME</name>
<dbReference type="Proteomes" id="UP000479190">
    <property type="component" value="Unassembled WGS sequence"/>
</dbReference>
<evidence type="ECO:0000256" key="1">
    <source>
        <dbReference type="SAM" id="MobiDB-lite"/>
    </source>
</evidence>
<gene>
    <name evidence="2" type="ORF">TBRA_LOCUS5179</name>
</gene>
<organism evidence="2 3">
    <name type="scientific">Trichogramma brassicae</name>
    <dbReference type="NCBI Taxonomy" id="86971"/>
    <lineage>
        <taxon>Eukaryota</taxon>
        <taxon>Metazoa</taxon>
        <taxon>Ecdysozoa</taxon>
        <taxon>Arthropoda</taxon>
        <taxon>Hexapoda</taxon>
        <taxon>Insecta</taxon>
        <taxon>Pterygota</taxon>
        <taxon>Neoptera</taxon>
        <taxon>Endopterygota</taxon>
        <taxon>Hymenoptera</taxon>
        <taxon>Apocrita</taxon>
        <taxon>Proctotrupomorpha</taxon>
        <taxon>Chalcidoidea</taxon>
        <taxon>Trichogrammatidae</taxon>
        <taxon>Trichogramma</taxon>
    </lineage>
</organism>
<sequence length="347" mass="38352">MSLRAAHKGMTIHYGDQVEQSEKERERFSIADIALHEIEEDTRDPFSVLMRHVLGTGDEYGDEGRGQQRRIDRNCVCTCTCTAIRIHASSPRAAEIHQDKTPCAPRRSTLSRERCDDMTRFNNLGSSSLNELKDQQCLSQASCRRMKKICTVYTAAREEKNLERPCGNSVEYALYTLRKREFRAWFCLAKITLNVFLAGFKSLNTPRVTFKGLDSSVKLETRGGGSSLQLGAGCPNITQRNINAREHGEYSGAGRLFSTMISVSLLELGLLLLVSSGGRDAKFGKSSVAHRSPHNGSSSSSSGGGGSTYARATHTHVEYSTPSPDRYVPAALRVVYVERVCYAPASR</sequence>
<evidence type="ECO:0000313" key="2">
    <source>
        <dbReference type="EMBL" id="CAB0033262.1"/>
    </source>
</evidence>
<reference evidence="2 3" key="1">
    <citation type="submission" date="2020-02" db="EMBL/GenBank/DDBJ databases">
        <authorList>
            <person name="Ferguson B K."/>
        </authorList>
    </citation>
    <scope>NUCLEOTIDE SEQUENCE [LARGE SCALE GENOMIC DNA]</scope>
</reference>
<protein>
    <submittedName>
        <fullName evidence="2">Uncharacterized protein</fullName>
    </submittedName>
</protein>
<evidence type="ECO:0000313" key="3">
    <source>
        <dbReference type="Proteomes" id="UP000479190"/>
    </source>
</evidence>
<keyword evidence="3" id="KW-1185">Reference proteome</keyword>
<accession>A0A6H5IEP7</accession>
<dbReference type="AlphaFoldDB" id="A0A6H5IEP7"/>
<feature type="region of interest" description="Disordered" evidence="1">
    <location>
        <begin position="284"/>
        <end position="310"/>
    </location>
</feature>